<feature type="transmembrane region" description="Helical" evidence="1">
    <location>
        <begin position="361"/>
        <end position="380"/>
    </location>
</feature>
<proteinExistence type="predicted"/>
<accession>A0A8K1CKH1</accession>
<keyword evidence="1" id="KW-0472">Membrane</keyword>
<feature type="transmembrane region" description="Helical" evidence="1">
    <location>
        <begin position="184"/>
        <end position="207"/>
    </location>
</feature>
<keyword evidence="1" id="KW-1133">Transmembrane helix</keyword>
<reference evidence="2" key="1">
    <citation type="submission" date="2019-03" db="EMBL/GenBank/DDBJ databases">
        <title>Long read genome sequence of the mycoparasitic Pythium oligandrum ATCC 38472 isolated from sugarbeet rhizosphere.</title>
        <authorList>
            <person name="Gaulin E."/>
        </authorList>
    </citation>
    <scope>NUCLEOTIDE SEQUENCE</scope>
    <source>
        <strain evidence="2">ATCC 38472_TT</strain>
    </source>
</reference>
<sequence length="712" mass="81494">MKAILAKYCRAVGQEDHISVVAQLTVEVFHSLYVLNCMQTSNDSARTTTVFILLDLGPNMYHIYKVLSGSIQIGSNQLLTLPTKSLVVGQTTDSHRNWTQPRVAGIGARILPFPFWRESPRVNFQNTELRRILLLCEYHLVVEYVEGFIPSTYIAYIAVLYHLPNRHYHPHMKAVDTHQALTSMVVNVVIFAILEDFSLLLFGFVITKKIGISALHLLAFFLEYQCEMIQSWLFLWVPYCLFFTLKHGECLPLKAPSLGWEAQTLYWVRSFIVILCMSHMFVVDIKTVIPELPITAFQTFTVCFLSSIVHATNHVLLSATWAFPIPFSLVTTAPVLAVVLFGSLFLVIGRERLDHVNHFRTKAFVFVGLMSIQLLLVLVYPAYNTIFIQLDSVTMQTLLLFTLPVIKLCMKSLLLRCAAPAKLDDELPQLMIFTVDLFNALYLTACMQASNIGKQALLVVMLIDAVFMTRSIRGIFKRGRHLKRVLRVQNAPLNDFMAFVERIYRQNARRMSNTAWLSMHHYVPTRSVAPAPTRATPVVPMAPVQSRPSLAQMDTEMILSAVAGSSEVRNLLIYQALRTLFNSEYLVLMEYVEVIIPFIAAVHTFLLYHLPNKAYYSSMNQYTDDDKLYQMLENVVFYIGLGILSLLVLWVIVRRKLRHSVLFQLAFVLERNFAAIQTRLMAWVSLLMLFPIDHAGNDFTFRFEWMRHHVST</sequence>
<dbReference type="EMBL" id="SPLM01000040">
    <property type="protein sequence ID" value="TMW64391.1"/>
    <property type="molecule type" value="Genomic_DNA"/>
</dbReference>
<feature type="transmembrane region" description="Helical" evidence="1">
    <location>
        <begin position="228"/>
        <end position="245"/>
    </location>
</feature>
<organism evidence="2 3">
    <name type="scientific">Pythium oligandrum</name>
    <name type="common">Mycoparasitic fungus</name>
    <dbReference type="NCBI Taxonomy" id="41045"/>
    <lineage>
        <taxon>Eukaryota</taxon>
        <taxon>Sar</taxon>
        <taxon>Stramenopiles</taxon>
        <taxon>Oomycota</taxon>
        <taxon>Peronosporomycetes</taxon>
        <taxon>Pythiales</taxon>
        <taxon>Pythiaceae</taxon>
        <taxon>Pythium</taxon>
    </lineage>
</organism>
<evidence type="ECO:0000313" key="3">
    <source>
        <dbReference type="Proteomes" id="UP000794436"/>
    </source>
</evidence>
<keyword evidence="1" id="KW-0812">Transmembrane</keyword>
<evidence type="ECO:0000313" key="2">
    <source>
        <dbReference type="EMBL" id="TMW64391.1"/>
    </source>
</evidence>
<name>A0A8K1CKH1_PYTOL</name>
<feature type="transmembrane region" description="Helical" evidence="1">
    <location>
        <begin position="585"/>
        <end position="610"/>
    </location>
</feature>
<feature type="transmembrane region" description="Helical" evidence="1">
    <location>
        <begin position="140"/>
        <end position="164"/>
    </location>
</feature>
<dbReference type="AlphaFoldDB" id="A0A8K1CKH1"/>
<feature type="transmembrane region" description="Helical" evidence="1">
    <location>
        <begin position="265"/>
        <end position="283"/>
    </location>
</feature>
<dbReference type="Proteomes" id="UP000794436">
    <property type="component" value="Unassembled WGS sequence"/>
</dbReference>
<gene>
    <name evidence="2" type="ORF">Poli38472_013013</name>
</gene>
<evidence type="ECO:0000256" key="1">
    <source>
        <dbReference type="SAM" id="Phobius"/>
    </source>
</evidence>
<comment type="caution">
    <text evidence="2">The sequence shown here is derived from an EMBL/GenBank/DDBJ whole genome shotgun (WGS) entry which is preliminary data.</text>
</comment>
<feature type="transmembrane region" description="Helical" evidence="1">
    <location>
        <begin position="635"/>
        <end position="653"/>
    </location>
</feature>
<protein>
    <submittedName>
        <fullName evidence="2">Uncharacterized protein</fullName>
    </submittedName>
</protein>
<feature type="transmembrane region" description="Helical" evidence="1">
    <location>
        <begin position="295"/>
        <end position="313"/>
    </location>
</feature>
<keyword evidence="3" id="KW-1185">Reference proteome</keyword>
<dbReference type="OrthoDB" id="101550at2759"/>
<feature type="transmembrane region" description="Helical" evidence="1">
    <location>
        <begin position="325"/>
        <end position="349"/>
    </location>
</feature>
<feature type="transmembrane region" description="Helical" evidence="1">
    <location>
        <begin position="386"/>
        <end position="409"/>
    </location>
</feature>